<protein>
    <recommendedName>
        <fullName evidence="1">C-type lectin domain-containing protein</fullName>
    </recommendedName>
</protein>
<evidence type="ECO:0000259" key="1">
    <source>
        <dbReference type="PROSITE" id="PS50041"/>
    </source>
</evidence>
<sequence>VCPPQPGLNQYGSYCLHFDDTNRTHSEAEAYCEGYNSTLSYPTTNITDWQKALAQIVPIGRLGPWMGAEFQSDGEWRWPDGSLVQEEAWNTWWPDNPFPWPDRGNCSECGDVPPDDLFNTNCSDYRTVLCQVPSVNSCGCINKGYLLVVSLLVIQLLAVHMPTLSLNSIQFG</sequence>
<reference evidence="2 3" key="1">
    <citation type="submission" date="2024-05" db="EMBL/GenBank/DDBJ databases">
        <authorList>
            <person name="Wallberg A."/>
        </authorList>
    </citation>
    <scope>NUCLEOTIDE SEQUENCE [LARGE SCALE GENOMIC DNA]</scope>
</reference>
<dbReference type="SUPFAM" id="SSF56436">
    <property type="entry name" value="C-type lectin-like"/>
    <property type="match status" value="1"/>
</dbReference>
<gene>
    <name evidence="2" type="ORF">MNOR_LOCUS9164</name>
</gene>
<comment type="caution">
    <text evidence="2">The sequence shown here is derived from an EMBL/GenBank/DDBJ whole genome shotgun (WGS) entry which is preliminary data.</text>
</comment>
<dbReference type="InterPro" id="IPR016186">
    <property type="entry name" value="C-type_lectin-like/link_sf"/>
</dbReference>
<dbReference type="InterPro" id="IPR001304">
    <property type="entry name" value="C-type_lectin-like"/>
</dbReference>
<proteinExistence type="predicted"/>
<dbReference type="Pfam" id="PF00059">
    <property type="entry name" value="Lectin_C"/>
    <property type="match status" value="1"/>
</dbReference>
<dbReference type="SMART" id="SM00034">
    <property type="entry name" value="CLECT"/>
    <property type="match status" value="1"/>
</dbReference>
<keyword evidence="3" id="KW-1185">Reference proteome</keyword>
<dbReference type="InterPro" id="IPR016187">
    <property type="entry name" value="CTDL_fold"/>
</dbReference>
<accession>A0AAV2Q948</accession>
<dbReference type="CDD" id="cd00037">
    <property type="entry name" value="CLECT"/>
    <property type="match status" value="1"/>
</dbReference>
<dbReference type="AlphaFoldDB" id="A0AAV2Q948"/>
<dbReference type="PROSITE" id="PS50041">
    <property type="entry name" value="C_TYPE_LECTIN_2"/>
    <property type="match status" value="1"/>
</dbReference>
<dbReference type="EMBL" id="CAXKWB010004369">
    <property type="protein sequence ID" value="CAL4073569.1"/>
    <property type="molecule type" value="Genomic_DNA"/>
</dbReference>
<feature type="domain" description="C-type lectin" evidence="1">
    <location>
        <begin position="11"/>
        <end position="131"/>
    </location>
</feature>
<name>A0AAV2Q948_MEGNR</name>
<evidence type="ECO:0000313" key="3">
    <source>
        <dbReference type="Proteomes" id="UP001497623"/>
    </source>
</evidence>
<feature type="non-terminal residue" evidence="2">
    <location>
        <position position="1"/>
    </location>
</feature>
<evidence type="ECO:0000313" key="2">
    <source>
        <dbReference type="EMBL" id="CAL4073569.1"/>
    </source>
</evidence>
<organism evidence="2 3">
    <name type="scientific">Meganyctiphanes norvegica</name>
    <name type="common">Northern krill</name>
    <name type="synonym">Thysanopoda norvegica</name>
    <dbReference type="NCBI Taxonomy" id="48144"/>
    <lineage>
        <taxon>Eukaryota</taxon>
        <taxon>Metazoa</taxon>
        <taxon>Ecdysozoa</taxon>
        <taxon>Arthropoda</taxon>
        <taxon>Crustacea</taxon>
        <taxon>Multicrustacea</taxon>
        <taxon>Malacostraca</taxon>
        <taxon>Eumalacostraca</taxon>
        <taxon>Eucarida</taxon>
        <taxon>Euphausiacea</taxon>
        <taxon>Euphausiidae</taxon>
        <taxon>Meganyctiphanes</taxon>
    </lineage>
</organism>
<dbReference type="Gene3D" id="3.10.100.10">
    <property type="entry name" value="Mannose-Binding Protein A, subunit A"/>
    <property type="match status" value="1"/>
</dbReference>
<dbReference type="Proteomes" id="UP001497623">
    <property type="component" value="Unassembled WGS sequence"/>
</dbReference>